<dbReference type="PANTHER" id="PTHR17972:SF0">
    <property type="entry name" value="NUCLEOLAR PROTEIN 6"/>
    <property type="match status" value="1"/>
</dbReference>
<dbReference type="AlphaFoldDB" id="A0A3P8IFW1"/>
<name>A0A3P8IFW1_9TREM</name>
<accession>A0A3P8IFW1</accession>
<dbReference type="InterPro" id="IPR005554">
    <property type="entry name" value="NOL6/Upt22"/>
</dbReference>
<sequence>MTLEQSGKWPDELMSFTHMKRLMVIRIHELLSPLGIPSHVTANNMLDIFLDGLVFRVSVAQPRELRLLQKTAMISSALPVLRMPGSKSKASVASSTDTPLVDTPASLAWTRLNRSMPAVCGMLAAVARSEAHVFPVACRLAKRWLSAHGFPVVLCPFEAELDGVRDLNGDVAVQSKRDGNGLVTHRHQASTNSPNPADCAYRLTEIAVELLVLYAAGFSTPVAQRSEISDGMSNWESVRVASGSPVAAFLRFLRLLATHDWEQRPLLIDLNEGFADVQKRRAALTCFETGRERLPAMVLCTPLDPSGSEWTTLGPTRAGLCVLQQLAAHSRALLRAMLVAGAKFRELKNVFRPTLRNMDLLMTLKPEIIEVHGAESIDYDAGQTGYAGGFQTTTTKPIFSGQEAEDALPTEIPPPGARFWPSSYCYDPLQWVARLVQVHLSRYFEVFWDRHGGNWIGLRRRPTVIDSEHEGAKRIFARDVLDGLVVHKPSADGSQMVVTHKLPRLVRLLPDWVSGLVERVEDLSATTSPENNQKNKVKKKRMVELQRGT</sequence>
<dbReference type="Pfam" id="PF17406">
    <property type="entry name" value="Nrap_D5"/>
    <property type="match status" value="1"/>
</dbReference>
<comment type="subcellular location">
    <subcellularLocation>
        <location evidence="1">Nucleus</location>
        <location evidence="1">Nucleolus</location>
    </subcellularLocation>
</comment>
<keyword evidence="1" id="KW-0694">RNA-binding</keyword>
<evidence type="ECO:0000313" key="5">
    <source>
        <dbReference type="EMBL" id="VDP92604.1"/>
    </source>
</evidence>
<proteinExistence type="inferred from homology"/>
<keyword evidence="1" id="KW-0539">Nucleus</keyword>
<evidence type="ECO:0000256" key="1">
    <source>
        <dbReference type="RuleBase" id="RU364032"/>
    </source>
</evidence>
<dbReference type="InterPro" id="IPR035369">
    <property type="entry name" value="Nrap_D4"/>
</dbReference>
<evidence type="ECO:0000256" key="2">
    <source>
        <dbReference type="SAM" id="MobiDB-lite"/>
    </source>
</evidence>
<dbReference type="GO" id="GO:0006409">
    <property type="term" value="P:tRNA export from nucleus"/>
    <property type="evidence" value="ECO:0007669"/>
    <property type="project" value="TreeGrafter"/>
</dbReference>
<dbReference type="GO" id="GO:0032040">
    <property type="term" value="C:small-subunit processome"/>
    <property type="evidence" value="ECO:0007669"/>
    <property type="project" value="TreeGrafter"/>
</dbReference>
<dbReference type="InterPro" id="IPR035370">
    <property type="entry name" value="Nrap_D5"/>
</dbReference>
<dbReference type="GO" id="GO:0006364">
    <property type="term" value="P:rRNA processing"/>
    <property type="evidence" value="ECO:0007669"/>
    <property type="project" value="TreeGrafter"/>
</dbReference>
<feature type="domain" description="Nrap protein" evidence="4">
    <location>
        <begin position="205"/>
        <end position="353"/>
    </location>
</feature>
<dbReference type="GO" id="GO:0034456">
    <property type="term" value="C:UTP-C complex"/>
    <property type="evidence" value="ECO:0007669"/>
    <property type="project" value="TreeGrafter"/>
</dbReference>
<dbReference type="PANTHER" id="PTHR17972">
    <property type="entry name" value="NUCLEOLAR RNA-ASSOCIATED PROTEIN"/>
    <property type="match status" value="1"/>
</dbReference>
<dbReference type="OrthoDB" id="10251401at2759"/>
<feature type="region of interest" description="Disordered" evidence="2">
    <location>
        <begin position="524"/>
        <end position="549"/>
    </location>
</feature>
<dbReference type="GO" id="GO:0032545">
    <property type="term" value="C:CURI complex"/>
    <property type="evidence" value="ECO:0007669"/>
    <property type="project" value="TreeGrafter"/>
</dbReference>
<feature type="domain" description="Nrap protein" evidence="3">
    <location>
        <begin position="2"/>
        <end position="72"/>
    </location>
</feature>
<gene>
    <name evidence="5" type="ORF">ECPE_LOCUS15332</name>
</gene>
<evidence type="ECO:0000259" key="4">
    <source>
        <dbReference type="Pfam" id="PF17406"/>
    </source>
</evidence>
<keyword evidence="6" id="KW-1185">Reference proteome</keyword>
<dbReference type="Pfam" id="PF17405">
    <property type="entry name" value="Nrap_D4"/>
    <property type="match status" value="1"/>
</dbReference>
<dbReference type="Proteomes" id="UP000272942">
    <property type="component" value="Unassembled WGS sequence"/>
</dbReference>
<dbReference type="EMBL" id="UZAN01060230">
    <property type="protein sequence ID" value="VDP92604.1"/>
    <property type="molecule type" value="Genomic_DNA"/>
</dbReference>
<evidence type="ECO:0000313" key="6">
    <source>
        <dbReference type="Proteomes" id="UP000272942"/>
    </source>
</evidence>
<dbReference type="GO" id="GO:0003723">
    <property type="term" value="F:RNA binding"/>
    <property type="evidence" value="ECO:0007669"/>
    <property type="project" value="UniProtKB-KW"/>
</dbReference>
<evidence type="ECO:0000259" key="3">
    <source>
        <dbReference type="Pfam" id="PF17405"/>
    </source>
</evidence>
<reference evidence="5 6" key="1">
    <citation type="submission" date="2018-11" db="EMBL/GenBank/DDBJ databases">
        <authorList>
            <consortium name="Pathogen Informatics"/>
        </authorList>
    </citation>
    <scope>NUCLEOTIDE SEQUENCE [LARGE SCALE GENOMIC DNA]</scope>
    <source>
        <strain evidence="5 6">Egypt</strain>
    </source>
</reference>
<organism evidence="5 6">
    <name type="scientific">Echinostoma caproni</name>
    <dbReference type="NCBI Taxonomy" id="27848"/>
    <lineage>
        <taxon>Eukaryota</taxon>
        <taxon>Metazoa</taxon>
        <taxon>Spiralia</taxon>
        <taxon>Lophotrochozoa</taxon>
        <taxon>Platyhelminthes</taxon>
        <taxon>Trematoda</taxon>
        <taxon>Digenea</taxon>
        <taxon>Plagiorchiida</taxon>
        <taxon>Echinostomata</taxon>
        <taxon>Echinostomatoidea</taxon>
        <taxon>Echinostomatidae</taxon>
        <taxon>Echinostoma</taxon>
    </lineage>
</organism>
<feature type="compositionally biased region" description="Polar residues" evidence="2">
    <location>
        <begin position="524"/>
        <end position="534"/>
    </location>
</feature>
<comment type="similarity">
    <text evidence="1">Belongs to the NRAP family.</text>
</comment>
<protein>
    <recommendedName>
        <fullName evidence="1">Nucleolar protein 6</fullName>
    </recommendedName>
</protein>